<keyword evidence="4" id="KW-1185">Reference proteome</keyword>
<dbReference type="AlphaFoldDB" id="A0A6J5W697"/>
<evidence type="ECO:0000313" key="4">
    <source>
        <dbReference type="Proteomes" id="UP000507245"/>
    </source>
</evidence>
<organism evidence="2 4">
    <name type="scientific">Prunus armeniaca</name>
    <name type="common">Apricot</name>
    <name type="synonym">Armeniaca vulgaris</name>
    <dbReference type="NCBI Taxonomy" id="36596"/>
    <lineage>
        <taxon>Eukaryota</taxon>
        <taxon>Viridiplantae</taxon>
        <taxon>Streptophyta</taxon>
        <taxon>Embryophyta</taxon>
        <taxon>Tracheophyta</taxon>
        <taxon>Spermatophyta</taxon>
        <taxon>Magnoliopsida</taxon>
        <taxon>eudicotyledons</taxon>
        <taxon>Gunneridae</taxon>
        <taxon>Pentapetalae</taxon>
        <taxon>rosids</taxon>
        <taxon>fabids</taxon>
        <taxon>Rosales</taxon>
        <taxon>Rosaceae</taxon>
        <taxon>Amygdaloideae</taxon>
        <taxon>Amygdaleae</taxon>
        <taxon>Prunus</taxon>
    </lineage>
</organism>
<dbReference type="EMBL" id="CAEKDK010000001">
    <property type="protein sequence ID" value="CAB4266562.1"/>
    <property type="molecule type" value="Genomic_DNA"/>
</dbReference>
<dbReference type="Proteomes" id="UP000507245">
    <property type="component" value="Unassembled WGS sequence"/>
</dbReference>
<sequence length="66" mass="7453">MQPRKAKKEKCGRLVLCTLSKALKKTQSTGKPHYEGRYLPICSCNSRNAMWGTCQNLLKSSQILPK</sequence>
<protein>
    <submittedName>
        <fullName evidence="2">Uncharacterized protein</fullName>
    </submittedName>
</protein>
<dbReference type="EMBL" id="CAEKKB010000001">
    <property type="protein sequence ID" value="CAB4297120.1"/>
    <property type="molecule type" value="Genomic_DNA"/>
</dbReference>
<dbReference type="Proteomes" id="UP000507222">
    <property type="component" value="Unassembled WGS sequence"/>
</dbReference>
<evidence type="ECO:0000313" key="2">
    <source>
        <dbReference type="EMBL" id="CAB4297120.1"/>
    </source>
</evidence>
<name>A0A6J5W697_PRUAR</name>
<accession>A0A6J5W697</accession>
<evidence type="ECO:0000313" key="3">
    <source>
        <dbReference type="Proteomes" id="UP000507222"/>
    </source>
</evidence>
<proteinExistence type="predicted"/>
<reference evidence="4" key="1">
    <citation type="journal article" date="2020" name="Genome Biol.">
        <title>Gamete binning: chromosome-level and haplotype-resolved genome assembly enabled by high-throughput single-cell sequencing of gamete genomes.</title>
        <authorList>
            <person name="Campoy J.A."/>
            <person name="Sun H."/>
            <person name="Goel M."/>
            <person name="Jiao W.-B."/>
            <person name="Folz-Donahue K."/>
            <person name="Wang N."/>
            <person name="Rubio M."/>
            <person name="Liu C."/>
            <person name="Kukat C."/>
            <person name="Ruiz D."/>
            <person name="Huettel B."/>
            <person name="Schneeberger K."/>
        </authorList>
    </citation>
    <scope>NUCLEOTIDE SEQUENCE [LARGE SCALE GENOMIC DNA]</scope>
    <source>
        <strain evidence="4">cv. Rojo Pasion</strain>
    </source>
</reference>
<gene>
    <name evidence="1" type="ORF">CURHAP_LOCUS8899</name>
    <name evidence="2" type="ORF">ORAREDHAP_LOCUS8869</name>
</gene>
<reference evidence="2 3" key="2">
    <citation type="submission" date="2020-05" db="EMBL/GenBank/DDBJ databases">
        <authorList>
            <person name="Campoy J."/>
            <person name="Schneeberger K."/>
            <person name="Spophaly S."/>
        </authorList>
    </citation>
    <scope>NUCLEOTIDE SEQUENCE [LARGE SCALE GENOMIC DNA]</scope>
    <source>
        <strain evidence="2">PruArmRojPasFocal</strain>
    </source>
</reference>
<evidence type="ECO:0000313" key="1">
    <source>
        <dbReference type="EMBL" id="CAB4266562.1"/>
    </source>
</evidence>